<accession>A0ABV6YYJ1</accession>
<evidence type="ECO:0000313" key="7">
    <source>
        <dbReference type="Proteomes" id="UP001594351"/>
    </source>
</evidence>
<keyword evidence="1" id="KW-0805">Transcription regulation</keyword>
<keyword evidence="3" id="KW-0804">Transcription</keyword>
<dbReference type="EMBL" id="JBHPBY010000157">
    <property type="protein sequence ID" value="MFC1851143.1"/>
    <property type="molecule type" value="Genomic_DNA"/>
</dbReference>
<feature type="DNA-binding region" description="H-T-H motif" evidence="4">
    <location>
        <begin position="35"/>
        <end position="54"/>
    </location>
</feature>
<dbReference type="SUPFAM" id="SSF48498">
    <property type="entry name" value="Tetracyclin repressor-like, C-terminal domain"/>
    <property type="match status" value="1"/>
</dbReference>
<keyword evidence="2 4" id="KW-0238">DNA-binding</keyword>
<reference evidence="6 7" key="1">
    <citation type="submission" date="2024-09" db="EMBL/GenBank/DDBJ databases">
        <title>Laminarin stimulates single cell rates of sulfate reduction while oxygen inhibits transcriptomic activity in coastal marine sediment.</title>
        <authorList>
            <person name="Lindsay M."/>
            <person name="Orcutt B."/>
            <person name="Emerson D."/>
            <person name="Stepanauskas R."/>
            <person name="D'Angelo T."/>
        </authorList>
    </citation>
    <scope>NUCLEOTIDE SEQUENCE [LARGE SCALE GENOMIC DNA]</scope>
    <source>
        <strain evidence="6">SAG AM-311-K15</strain>
    </source>
</reference>
<dbReference type="InterPro" id="IPR001647">
    <property type="entry name" value="HTH_TetR"/>
</dbReference>
<dbReference type="InterPro" id="IPR036271">
    <property type="entry name" value="Tet_transcr_reg_TetR-rel_C_sf"/>
</dbReference>
<keyword evidence="7" id="KW-1185">Reference proteome</keyword>
<dbReference type="Gene3D" id="1.10.357.10">
    <property type="entry name" value="Tetracycline Repressor, domain 2"/>
    <property type="match status" value="1"/>
</dbReference>
<feature type="domain" description="HTH tetR-type" evidence="5">
    <location>
        <begin position="12"/>
        <end position="72"/>
    </location>
</feature>
<dbReference type="PRINTS" id="PR00455">
    <property type="entry name" value="HTHTETR"/>
</dbReference>
<evidence type="ECO:0000256" key="1">
    <source>
        <dbReference type="ARBA" id="ARBA00023015"/>
    </source>
</evidence>
<gene>
    <name evidence="6" type="ORF">ACFL27_13190</name>
</gene>
<sequence length="211" mass="24246">MGIAERRLREKKQRRTDIVDAAERIFFSKGWDNATMEDVAEEAELSKGTLYLYFKTKEDLYLAIHLRGLKILETLFHQAVLNQANGFEKVKAIGQAYFAFAGQYPDYFNALSYYEMRELDFEDEDSPAAECARQGQITNYILVSALQEGIDDGSIRADIDPLMMTMVLWGQTTGLIQIASRKEQLIKQKYGVNIEDLFTFYFDFMHAALEA</sequence>
<evidence type="ECO:0000259" key="5">
    <source>
        <dbReference type="PROSITE" id="PS50977"/>
    </source>
</evidence>
<evidence type="ECO:0000313" key="6">
    <source>
        <dbReference type="EMBL" id="MFC1851143.1"/>
    </source>
</evidence>
<evidence type="ECO:0000256" key="4">
    <source>
        <dbReference type="PROSITE-ProRule" id="PRU00335"/>
    </source>
</evidence>
<dbReference type="PROSITE" id="PS50977">
    <property type="entry name" value="HTH_TETR_2"/>
    <property type="match status" value="1"/>
</dbReference>
<dbReference type="InterPro" id="IPR050109">
    <property type="entry name" value="HTH-type_TetR-like_transc_reg"/>
</dbReference>
<dbReference type="PANTHER" id="PTHR30055:SF234">
    <property type="entry name" value="HTH-TYPE TRANSCRIPTIONAL REGULATOR BETI"/>
    <property type="match status" value="1"/>
</dbReference>
<dbReference type="Proteomes" id="UP001594351">
    <property type="component" value="Unassembled WGS sequence"/>
</dbReference>
<comment type="caution">
    <text evidence="6">The sequence shown here is derived from an EMBL/GenBank/DDBJ whole genome shotgun (WGS) entry which is preliminary data.</text>
</comment>
<dbReference type="PANTHER" id="PTHR30055">
    <property type="entry name" value="HTH-TYPE TRANSCRIPTIONAL REGULATOR RUTR"/>
    <property type="match status" value="1"/>
</dbReference>
<dbReference type="Gene3D" id="1.10.10.60">
    <property type="entry name" value="Homeodomain-like"/>
    <property type="match status" value="1"/>
</dbReference>
<dbReference type="InterPro" id="IPR009057">
    <property type="entry name" value="Homeodomain-like_sf"/>
</dbReference>
<dbReference type="Pfam" id="PF00440">
    <property type="entry name" value="TetR_N"/>
    <property type="match status" value="1"/>
</dbReference>
<dbReference type="SUPFAM" id="SSF46689">
    <property type="entry name" value="Homeodomain-like"/>
    <property type="match status" value="1"/>
</dbReference>
<name>A0ABV6YYJ1_UNCC1</name>
<proteinExistence type="predicted"/>
<evidence type="ECO:0000256" key="2">
    <source>
        <dbReference type="ARBA" id="ARBA00023125"/>
    </source>
</evidence>
<protein>
    <submittedName>
        <fullName evidence="6">TetR/AcrR family transcriptional regulator</fullName>
    </submittedName>
</protein>
<organism evidence="6 7">
    <name type="scientific">candidate division CSSED10-310 bacterium</name>
    <dbReference type="NCBI Taxonomy" id="2855610"/>
    <lineage>
        <taxon>Bacteria</taxon>
        <taxon>Bacteria division CSSED10-310</taxon>
    </lineage>
</organism>
<evidence type="ECO:0000256" key="3">
    <source>
        <dbReference type="ARBA" id="ARBA00023163"/>
    </source>
</evidence>